<evidence type="ECO:0008006" key="4">
    <source>
        <dbReference type="Google" id="ProtNLM"/>
    </source>
</evidence>
<evidence type="ECO:0000313" key="3">
    <source>
        <dbReference type="Proteomes" id="UP000233256"/>
    </source>
</evidence>
<proteinExistence type="predicted"/>
<reference evidence="2 3" key="1">
    <citation type="journal article" date="2017" name="ISME J.">
        <title>Potential for microbial H2 and metal transformations associated with novel bacteria and archaea in deep terrestrial subsurface sediments.</title>
        <authorList>
            <person name="Hernsdorf A.W."/>
            <person name="Amano Y."/>
            <person name="Miyakawa K."/>
            <person name="Ise K."/>
            <person name="Suzuki Y."/>
            <person name="Anantharaman K."/>
            <person name="Probst A."/>
            <person name="Burstein D."/>
            <person name="Thomas B.C."/>
            <person name="Banfield J.F."/>
        </authorList>
    </citation>
    <scope>NUCLEOTIDE SEQUENCE [LARGE SCALE GENOMIC DNA]</scope>
    <source>
        <strain evidence="2">HGW-Wallbacteria-1</strain>
    </source>
</reference>
<dbReference type="AlphaFoldDB" id="A0A2N1PTW6"/>
<dbReference type="Pfam" id="PF07963">
    <property type="entry name" value="N_methyl"/>
    <property type="match status" value="1"/>
</dbReference>
<feature type="transmembrane region" description="Helical" evidence="1">
    <location>
        <begin position="12"/>
        <end position="36"/>
    </location>
</feature>
<keyword evidence="1" id="KW-1133">Transmembrane helix</keyword>
<evidence type="ECO:0000313" key="2">
    <source>
        <dbReference type="EMBL" id="PKK91778.1"/>
    </source>
</evidence>
<evidence type="ECO:0000256" key="1">
    <source>
        <dbReference type="SAM" id="Phobius"/>
    </source>
</evidence>
<dbReference type="Proteomes" id="UP000233256">
    <property type="component" value="Unassembled WGS sequence"/>
</dbReference>
<dbReference type="InterPro" id="IPR012902">
    <property type="entry name" value="N_methyl_site"/>
</dbReference>
<sequence>MSVKSACASLRGFTLIQIMIALAILGIALIPASYIFTTSNRKVVRGQALLDATMVAESLMDQVCYDRFIMSNVGRTITIPDDNFPQLKILPYFAEKFSATASITFEEEPTYFNQRNLRRVKVSVEWKEGDRELSTSLETLKANINDILLPLK</sequence>
<comment type="caution">
    <text evidence="2">The sequence shown here is derived from an EMBL/GenBank/DDBJ whole genome shotgun (WGS) entry which is preliminary data.</text>
</comment>
<name>A0A2N1PTW6_9BACT</name>
<gene>
    <name evidence="2" type="ORF">CVV64_03700</name>
</gene>
<dbReference type="EMBL" id="PGXC01000002">
    <property type="protein sequence ID" value="PKK91778.1"/>
    <property type="molecule type" value="Genomic_DNA"/>
</dbReference>
<keyword evidence="1" id="KW-0812">Transmembrane</keyword>
<keyword evidence="1" id="KW-0472">Membrane</keyword>
<accession>A0A2N1PTW6</accession>
<organism evidence="2 3">
    <name type="scientific">Candidatus Wallbacteria bacterium HGW-Wallbacteria-1</name>
    <dbReference type="NCBI Taxonomy" id="2013854"/>
    <lineage>
        <taxon>Bacteria</taxon>
        <taxon>Candidatus Walliibacteriota</taxon>
    </lineage>
</organism>
<dbReference type="NCBIfam" id="TIGR02532">
    <property type="entry name" value="IV_pilin_GFxxxE"/>
    <property type="match status" value="1"/>
</dbReference>
<protein>
    <recommendedName>
        <fullName evidence="4">Prepilin-type cleavage/methylation domain-containing protein</fullName>
    </recommendedName>
</protein>